<evidence type="ECO:0000256" key="1">
    <source>
        <dbReference type="ARBA" id="ARBA00004442"/>
    </source>
</evidence>
<dbReference type="PANTHER" id="PTHR38776">
    <property type="entry name" value="MLTA-INTERACTING PROTEIN-RELATED"/>
    <property type="match status" value="1"/>
</dbReference>
<sequence>MHGTGLVKTDFANGPVLDRMKGVQMHKLVPAPPVVCAVLACTLTLPQMASAEGKSLTGVIGLGASYGPEFPGSNESSSSAFPIFNLTWRDRVFLNQRGLGVYALRNYGAGDLSLGFAVGYDFDERLAEDDVRLTGLRDVEAGALFTAFIEYDLGIADLEFDISHGLRDGGHEGTRATLAAEFSTAVSPRLSLSAKPFVTWADSSYNQAFYGVSAAEAGASSFARYEAGSGLERAGIQLQASYTLSERTGVFLGVSHAELMGDAKDSPIVFDSGQTQISSGIFFRF</sequence>
<dbReference type="PANTHER" id="PTHR38776:SF1">
    <property type="entry name" value="MLTA-INTERACTING PROTEIN-RELATED"/>
    <property type="match status" value="1"/>
</dbReference>
<organism evidence="6 7">
    <name type="scientific">Phaeobacter inhibens</name>
    <dbReference type="NCBI Taxonomy" id="221822"/>
    <lineage>
        <taxon>Bacteria</taxon>
        <taxon>Pseudomonadati</taxon>
        <taxon>Pseudomonadota</taxon>
        <taxon>Alphaproteobacteria</taxon>
        <taxon>Rhodobacterales</taxon>
        <taxon>Roseobacteraceae</taxon>
        <taxon>Phaeobacter</taxon>
    </lineage>
</organism>
<reference evidence="6 7" key="1">
    <citation type="journal article" date="2017" name="Genome Biol. Evol.">
        <title>Trajectories and Drivers of Genome Evolution in Surface-Associated Marine Phaeobacter.</title>
        <authorList>
            <person name="Freese H.M."/>
            <person name="Sikorski J."/>
            <person name="Bunk B."/>
            <person name="Scheuner C."/>
            <person name="Meier-Kolthoff J.P."/>
            <person name="Sproer C."/>
            <person name="Gram L."/>
            <person name="Overmann J."/>
        </authorList>
    </citation>
    <scope>NUCLEOTIDE SEQUENCE [LARGE SCALE GENOMIC DNA]</scope>
    <source>
        <strain evidence="6 7">P66</strain>
    </source>
</reference>
<evidence type="ECO:0000313" key="7">
    <source>
        <dbReference type="Proteomes" id="UP000236536"/>
    </source>
</evidence>
<keyword evidence="5" id="KW-0998">Cell outer membrane</keyword>
<keyword evidence="7" id="KW-1185">Reference proteome</keyword>
<evidence type="ECO:0000313" key="6">
    <source>
        <dbReference type="EMBL" id="AUQ93591.1"/>
    </source>
</evidence>
<evidence type="ECO:0000256" key="4">
    <source>
        <dbReference type="ARBA" id="ARBA00023136"/>
    </source>
</evidence>
<keyword evidence="3" id="KW-0732">Signal</keyword>
<name>A0ABM6RBE6_9RHOB</name>
<protein>
    <submittedName>
        <fullName evidence="6">Uncharacterized protein</fullName>
    </submittedName>
</protein>
<comment type="subcellular location">
    <subcellularLocation>
        <location evidence="1">Cell outer membrane</location>
    </subcellularLocation>
</comment>
<keyword evidence="4" id="KW-0472">Membrane</keyword>
<proteinExistence type="inferred from homology"/>
<comment type="similarity">
    <text evidence="2">Belongs to the MipA/OmpV family.</text>
</comment>
<evidence type="ECO:0000256" key="3">
    <source>
        <dbReference type="ARBA" id="ARBA00022729"/>
    </source>
</evidence>
<reference evidence="6 7" key="2">
    <citation type="journal article" date="2017" name="Int. J. Syst. Evol. Microbiol.">
        <title>Adaptation of Surface-Associated Bacteria to the Open Ocean: A Genomically Distinct Subpopulation of Phaeobacter gallaeciensis Colonizes Pacific Mesozooplankton.</title>
        <authorList>
            <person name="Freese H.M."/>
            <person name="Methner A."/>
            <person name="Overmann J."/>
        </authorList>
    </citation>
    <scope>NUCLEOTIDE SEQUENCE [LARGE SCALE GENOMIC DNA]</scope>
    <source>
        <strain evidence="6 7">P66</strain>
    </source>
</reference>
<evidence type="ECO:0000256" key="2">
    <source>
        <dbReference type="ARBA" id="ARBA00005722"/>
    </source>
</evidence>
<dbReference type="Pfam" id="PF06629">
    <property type="entry name" value="MipA"/>
    <property type="match status" value="1"/>
</dbReference>
<evidence type="ECO:0000256" key="5">
    <source>
        <dbReference type="ARBA" id="ARBA00023237"/>
    </source>
</evidence>
<dbReference type="Proteomes" id="UP000236536">
    <property type="component" value="Chromosome"/>
</dbReference>
<gene>
    <name evidence="6" type="ORF">PhaeoP66_00785</name>
</gene>
<accession>A0ABM6RBE6</accession>
<dbReference type="EMBL" id="CP010705">
    <property type="protein sequence ID" value="AUQ93591.1"/>
    <property type="molecule type" value="Genomic_DNA"/>
</dbReference>
<dbReference type="InterPro" id="IPR010583">
    <property type="entry name" value="MipA"/>
</dbReference>